<protein>
    <submittedName>
        <fullName evidence="3">Uncharacterized protein</fullName>
    </submittedName>
</protein>
<organism evidence="3">
    <name type="scientific">Amphora coffeiformis</name>
    <dbReference type="NCBI Taxonomy" id="265554"/>
    <lineage>
        <taxon>Eukaryota</taxon>
        <taxon>Sar</taxon>
        <taxon>Stramenopiles</taxon>
        <taxon>Ochrophyta</taxon>
        <taxon>Bacillariophyta</taxon>
        <taxon>Bacillariophyceae</taxon>
        <taxon>Bacillariophycidae</taxon>
        <taxon>Thalassiophysales</taxon>
        <taxon>Catenulaceae</taxon>
        <taxon>Amphora</taxon>
    </lineage>
</organism>
<feature type="region of interest" description="Disordered" evidence="1">
    <location>
        <begin position="89"/>
        <end position="119"/>
    </location>
</feature>
<accession>A0A7S3L5L6</accession>
<evidence type="ECO:0000313" key="3">
    <source>
        <dbReference type="EMBL" id="CAE0412320.1"/>
    </source>
</evidence>
<dbReference type="EMBL" id="HBIM01011581">
    <property type="protein sequence ID" value="CAE0412320.1"/>
    <property type="molecule type" value="Transcribed_RNA"/>
</dbReference>
<feature type="compositionally biased region" description="Low complexity" evidence="1">
    <location>
        <begin position="90"/>
        <end position="115"/>
    </location>
</feature>
<evidence type="ECO:0000256" key="1">
    <source>
        <dbReference type="SAM" id="MobiDB-lite"/>
    </source>
</evidence>
<reference evidence="3" key="1">
    <citation type="submission" date="2021-01" db="EMBL/GenBank/DDBJ databases">
        <authorList>
            <person name="Corre E."/>
            <person name="Pelletier E."/>
            <person name="Niang G."/>
            <person name="Scheremetjew M."/>
            <person name="Finn R."/>
            <person name="Kale V."/>
            <person name="Holt S."/>
            <person name="Cochrane G."/>
            <person name="Meng A."/>
            <person name="Brown T."/>
            <person name="Cohen L."/>
        </authorList>
    </citation>
    <scope>NUCLEOTIDE SEQUENCE</scope>
    <source>
        <strain evidence="3">CCMP127</strain>
    </source>
</reference>
<keyword evidence="2" id="KW-0812">Transmembrane</keyword>
<evidence type="ECO:0000256" key="2">
    <source>
        <dbReference type="SAM" id="Phobius"/>
    </source>
</evidence>
<name>A0A7S3L5L6_9STRA</name>
<sequence>MSTEPKNYGAIEEGDKDKSFDATQMQYLGEGKPLTREEKLRKIIRVAVPMLVAALIVGAAVLFLLRDFGYLYPGRGEHQGTKNVVVADGSSSSTATTTTTTTTHASLPSSASSTKTKVDSKCTSHDKCSSLVGNCCPTNDGFFLDCCNQ</sequence>
<gene>
    <name evidence="3" type="ORF">ACOF00016_LOCUS9588</name>
</gene>
<feature type="transmembrane region" description="Helical" evidence="2">
    <location>
        <begin position="43"/>
        <end position="65"/>
    </location>
</feature>
<proteinExistence type="predicted"/>
<keyword evidence="2" id="KW-0472">Membrane</keyword>
<dbReference type="AlphaFoldDB" id="A0A7S3L5L6"/>
<keyword evidence="2" id="KW-1133">Transmembrane helix</keyword>